<dbReference type="InterPro" id="IPR053040">
    <property type="entry name" value="LRR-containing_protein_71"/>
</dbReference>
<accession>A0A4C1XFC9</accession>
<keyword evidence="3" id="KW-1185">Reference proteome</keyword>
<feature type="region of interest" description="Disordered" evidence="1">
    <location>
        <begin position="1"/>
        <end position="56"/>
    </location>
</feature>
<dbReference type="Pfam" id="PF13516">
    <property type="entry name" value="LRR_6"/>
    <property type="match status" value="3"/>
</dbReference>
<dbReference type="SMART" id="SM00368">
    <property type="entry name" value="LRR_RI"/>
    <property type="match status" value="3"/>
</dbReference>
<dbReference type="InterPro" id="IPR032675">
    <property type="entry name" value="LRR_dom_sf"/>
</dbReference>
<dbReference type="Gene3D" id="3.80.10.10">
    <property type="entry name" value="Ribonuclease Inhibitor"/>
    <property type="match status" value="1"/>
</dbReference>
<dbReference type="Proteomes" id="UP000299102">
    <property type="component" value="Unassembled WGS sequence"/>
</dbReference>
<dbReference type="STRING" id="151549.A0A4C1XFC9"/>
<dbReference type="PANTHER" id="PTHR46984:SF1">
    <property type="entry name" value="LEUCINE-RICH REPEAT-CONTAINING PROTEIN 71"/>
    <property type="match status" value="1"/>
</dbReference>
<dbReference type="EMBL" id="BGZK01000832">
    <property type="protein sequence ID" value="GBP62118.1"/>
    <property type="molecule type" value="Genomic_DNA"/>
</dbReference>
<feature type="compositionally biased region" description="Basic and acidic residues" evidence="1">
    <location>
        <begin position="20"/>
        <end position="31"/>
    </location>
</feature>
<evidence type="ECO:0000313" key="2">
    <source>
        <dbReference type="EMBL" id="GBP62118.1"/>
    </source>
</evidence>
<sequence length="425" mass="47451">MNSGVTPEWVAAGAGRPHRPPLELEKPEELPGKSTKSKTRLSTQASSTHTNNRSASSAEDDFTITLTAIYDVGDLVEMLLVRRKQIPQLLFKIIALCIPYNPALRRFTIRWSRLDGSSLYEMSKFLPQSNITEICLDDSVSYEARYDLYLQIPHLKFLSLARCKIGDYVCGNIASELEFPKSAARRLVALNLTSNMISDVGAGKLGSALRGNRQLRHLNLSGNLIADEGAAHVLRCLMEFPLTSDEILGKRMRRIAYLTNRPRAYESCVEQLNTEVKNDSPGRVGKEAATKSKDRAKNASPIHESDEIEAKAMANEVVDAYDDPYSNEETIYKNDCVYCVGNLSLCCLNLAYNNLEYPSVVKLCEVLDYQSKLAGKRQPGLMRVLIEGNNVPVSCRELELARQFLEGLSEMSELRCNSDTIKTKK</sequence>
<reference evidence="2 3" key="1">
    <citation type="journal article" date="2019" name="Commun. Biol.">
        <title>The bagworm genome reveals a unique fibroin gene that provides high tensile strength.</title>
        <authorList>
            <person name="Kono N."/>
            <person name="Nakamura H."/>
            <person name="Ohtoshi R."/>
            <person name="Tomita M."/>
            <person name="Numata K."/>
            <person name="Arakawa K."/>
        </authorList>
    </citation>
    <scope>NUCLEOTIDE SEQUENCE [LARGE SCALE GENOMIC DNA]</scope>
</reference>
<evidence type="ECO:0000313" key="3">
    <source>
        <dbReference type="Proteomes" id="UP000299102"/>
    </source>
</evidence>
<organism evidence="2 3">
    <name type="scientific">Eumeta variegata</name>
    <name type="common">Bagworm moth</name>
    <name type="synonym">Eumeta japonica</name>
    <dbReference type="NCBI Taxonomy" id="151549"/>
    <lineage>
        <taxon>Eukaryota</taxon>
        <taxon>Metazoa</taxon>
        <taxon>Ecdysozoa</taxon>
        <taxon>Arthropoda</taxon>
        <taxon>Hexapoda</taxon>
        <taxon>Insecta</taxon>
        <taxon>Pterygota</taxon>
        <taxon>Neoptera</taxon>
        <taxon>Endopterygota</taxon>
        <taxon>Lepidoptera</taxon>
        <taxon>Glossata</taxon>
        <taxon>Ditrysia</taxon>
        <taxon>Tineoidea</taxon>
        <taxon>Psychidae</taxon>
        <taxon>Oiketicinae</taxon>
        <taxon>Eumeta</taxon>
    </lineage>
</organism>
<dbReference type="SUPFAM" id="SSF52047">
    <property type="entry name" value="RNI-like"/>
    <property type="match status" value="1"/>
</dbReference>
<dbReference type="OrthoDB" id="272549at2759"/>
<evidence type="ECO:0000256" key="1">
    <source>
        <dbReference type="SAM" id="MobiDB-lite"/>
    </source>
</evidence>
<feature type="compositionally biased region" description="Polar residues" evidence="1">
    <location>
        <begin position="40"/>
        <end position="56"/>
    </location>
</feature>
<protein>
    <submittedName>
        <fullName evidence="2">Leucine-rich repeat-containing protein 71</fullName>
    </submittedName>
</protein>
<gene>
    <name evidence="2" type="primary">Lrrc71</name>
    <name evidence="2" type="ORF">EVAR_46087_1</name>
</gene>
<proteinExistence type="predicted"/>
<dbReference type="AlphaFoldDB" id="A0A4C1XFC9"/>
<dbReference type="PANTHER" id="PTHR46984">
    <property type="entry name" value="LEUCINE-RICH REPEAT-CONTAINING PROTEIN 71"/>
    <property type="match status" value="1"/>
</dbReference>
<dbReference type="InterPro" id="IPR001611">
    <property type="entry name" value="Leu-rich_rpt"/>
</dbReference>
<name>A0A4C1XFC9_EUMVA</name>
<comment type="caution">
    <text evidence="2">The sequence shown here is derived from an EMBL/GenBank/DDBJ whole genome shotgun (WGS) entry which is preliminary data.</text>
</comment>
<feature type="region of interest" description="Disordered" evidence="1">
    <location>
        <begin position="277"/>
        <end position="302"/>
    </location>
</feature>